<evidence type="ECO:0000256" key="5">
    <source>
        <dbReference type="ARBA" id="ARBA00023242"/>
    </source>
</evidence>
<keyword evidence="3" id="KW-0238">DNA-binding</keyword>
<evidence type="ECO:0000313" key="7">
    <source>
        <dbReference type="EMBL" id="KAH6830586.1"/>
    </source>
</evidence>
<evidence type="ECO:0000256" key="4">
    <source>
        <dbReference type="ARBA" id="ARBA00023163"/>
    </source>
</evidence>
<dbReference type="Proteomes" id="UP001190926">
    <property type="component" value="Unassembled WGS sequence"/>
</dbReference>
<dbReference type="Gene3D" id="3.40.1810.10">
    <property type="entry name" value="Transcription factor, MADS-box"/>
    <property type="match status" value="1"/>
</dbReference>
<dbReference type="EMBL" id="SDAM02000099">
    <property type="protein sequence ID" value="KAH6830586.1"/>
    <property type="molecule type" value="Genomic_DNA"/>
</dbReference>
<protein>
    <submittedName>
        <fullName evidence="7">AGAMOUS-like 66</fullName>
    </submittedName>
</protein>
<dbReference type="PROSITE" id="PS50066">
    <property type="entry name" value="MADS_BOX_2"/>
    <property type="match status" value="1"/>
</dbReference>
<comment type="subcellular location">
    <subcellularLocation>
        <location evidence="1">Nucleus</location>
    </subcellularLocation>
</comment>
<reference evidence="7 8" key="1">
    <citation type="journal article" date="2021" name="Nat. Commun.">
        <title>Incipient diploidization of the medicinal plant Perilla within 10,000 years.</title>
        <authorList>
            <person name="Zhang Y."/>
            <person name="Shen Q."/>
            <person name="Leng L."/>
            <person name="Zhang D."/>
            <person name="Chen S."/>
            <person name="Shi Y."/>
            <person name="Ning Z."/>
            <person name="Chen S."/>
        </authorList>
    </citation>
    <scope>NUCLEOTIDE SEQUENCE [LARGE SCALE GENOMIC DNA]</scope>
    <source>
        <strain evidence="8">cv. PC099</strain>
    </source>
</reference>
<keyword evidence="5" id="KW-0539">Nucleus</keyword>
<sequence>MGRKIDMKKIEDVTKCQVTFSKRRSSLMKKANEIAICCDVDVAFVAFSPSGRSALLGHLQTSHAQPSFQMDQTVLKNQDGVEVSCNDFNVNELNLPAQSSTAEQILTKVVDPWISPFSGKFHESILEDSVDETNMKPAGASNLPISSTMCDISYSRIIPGPIITSHAQIPHQQPLVADHILLEKNPVNAWNNFSPVAFSNALYNSTNSLSTMPPPRLTPTIITSYGSDVKMAECDTIQSSSQYAISNFSQFTNSGGEETTQVNKMCTTHDHSEAQGTSGDNVFWTSKIQKNNLWEWDDMLLDENFNFGGFSK</sequence>
<dbReference type="SUPFAM" id="SSF55455">
    <property type="entry name" value="SRF-like"/>
    <property type="match status" value="1"/>
</dbReference>
<dbReference type="InterPro" id="IPR002100">
    <property type="entry name" value="TF_MADSbox"/>
</dbReference>
<evidence type="ECO:0000256" key="2">
    <source>
        <dbReference type="ARBA" id="ARBA00023015"/>
    </source>
</evidence>
<dbReference type="GO" id="GO:0003677">
    <property type="term" value="F:DNA binding"/>
    <property type="evidence" value="ECO:0007669"/>
    <property type="project" value="UniProtKB-KW"/>
</dbReference>
<keyword evidence="8" id="KW-1185">Reference proteome</keyword>
<dbReference type="GO" id="GO:0005634">
    <property type="term" value="C:nucleus"/>
    <property type="evidence" value="ECO:0007669"/>
    <property type="project" value="UniProtKB-SubCell"/>
</dbReference>
<evidence type="ECO:0000256" key="3">
    <source>
        <dbReference type="ARBA" id="ARBA00023125"/>
    </source>
</evidence>
<evidence type="ECO:0000259" key="6">
    <source>
        <dbReference type="PROSITE" id="PS50066"/>
    </source>
</evidence>
<keyword evidence="4" id="KW-0804">Transcription</keyword>
<name>A0AAD4JBX4_PERFH</name>
<dbReference type="GO" id="GO:0046983">
    <property type="term" value="F:protein dimerization activity"/>
    <property type="evidence" value="ECO:0007669"/>
    <property type="project" value="InterPro"/>
</dbReference>
<evidence type="ECO:0000313" key="8">
    <source>
        <dbReference type="Proteomes" id="UP001190926"/>
    </source>
</evidence>
<feature type="domain" description="MADS-box" evidence="6">
    <location>
        <begin position="1"/>
        <end position="52"/>
    </location>
</feature>
<dbReference type="SMART" id="SM00432">
    <property type="entry name" value="MADS"/>
    <property type="match status" value="1"/>
</dbReference>
<keyword evidence="2" id="KW-0805">Transcription regulation</keyword>
<gene>
    <name evidence="7" type="ORF">C2S53_015337</name>
</gene>
<dbReference type="PANTHER" id="PTHR48019">
    <property type="entry name" value="SERUM RESPONSE FACTOR HOMOLOG"/>
    <property type="match status" value="1"/>
</dbReference>
<proteinExistence type="predicted"/>
<comment type="caution">
    <text evidence="7">The sequence shown here is derived from an EMBL/GenBank/DDBJ whole genome shotgun (WGS) entry which is preliminary data.</text>
</comment>
<accession>A0AAD4JBX4</accession>
<evidence type="ECO:0000256" key="1">
    <source>
        <dbReference type="ARBA" id="ARBA00004123"/>
    </source>
</evidence>
<organism evidence="7 8">
    <name type="scientific">Perilla frutescens var. hirtella</name>
    <name type="common">Perilla citriodora</name>
    <name type="synonym">Perilla setoyensis</name>
    <dbReference type="NCBI Taxonomy" id="608512"/>
    <lineage>
        <taxon>Eukaryota</taxon>
        <taxon>Viridiplantae</taxon>
        <taxon>Streptophyta</taxon>
        <taxon>Embryophyta</taxon>
        <taxon>Tracheophyta</taxon>
        <taxon>Spermatophyta</taxon>
        <taxon>Magnoliopsida</taxon>
        <taxon>eudicotyledons</taxon>
        <taxon>Gunneridae</taxon>
        <taxon>Pentapetalae</taxon>
        <taxon>asterids</taxon>
        <taxon>lamiids</taxon>
        <taxon>Lamiales</taxon>
        <taxon>Lamiaceae</taxon>
        <taxon>Nepetoideae</taxon>
        <taxon>Elsholtzieae</taxon>
        <taxon>Perilla</taxon>
    </lineage>
</organism>
<dbReference type="Pfam" id="PF00319">
    <property type="entry name" value="SRF-TF"/>
    <property type="match status" value="1"/>
</dbReference>
<dbReference type="AlphaFoldDB" id="A0AAD4JBX4"/>
<dbReference type="InterPro" id="IPR050142">
    <property type="entry name" value="MADS-box/MEF2_TF"/>
</dbReference>
<dbReference type="InterPro" id="IPR036879">
    <property type="entry name" value="TF_MADSbox_sf"/>
</dbReference>
<dbReference type="PRINTS" id="PR00404">
    <property type="entry name" value="MADSDOMAIN"/>
</dbReference>